<gene>
    <name evidence="1" type="ORF">KQJ23_12745</name>
</gene>
<reference evidence="1 2" key="1">
    <citation type="submission" date="2021-06" db="EMBL/GenBank/DDBJ databases">
        <authorList>
            <person name="Sun Q."/>
            <person name="Li D."/>
        </authorList>
    </citation>
    <scope>NUCLEOTIDE SEQUENCE [LARGE SCALE GENOMIC DNA]</scope>
    <source>
        <strain evidence="1 2">MSJ-6</strain>
    </source>
</reference>
<organism evidence="1 2">
    <name type="scientific">Paenibacillus brevis</name>
    <dbReference type="NCBI Taxonomy" id="2841508"/>
    <lineage>
        <taxon>Bacteria</taxon>
        <taxon>Bacillati</taxon>
        <taxon>Bacillota</taxon>
        <taxon>Bacilli</taxon>
        <taxon>Bacillales</taxon>
        <taxon>Paenibacillaceae</taxon>
        <taxon>Paenibacillus</taxon>
    </lineage>
</organism>
<sequence>MRQLTHDQCMSLLSNIKSSPPGDWTHDLNTIREGPARLVERLTLPHGHEVVYFRHPDGARSWPAANWDRFAVQRAPQEIEQMTLF</sequence>
<name>A0ABS6FR81_9BACL</name>
<protein>
    <submittedName>
        <fullName evidence="1">Uncharacterized protein</fullName>
    </submittedName>
</protein>
<evidence type="ECO:0000313" key="1">
    <source>
        <dbReference type="EMBL" id="MBU5672696.1"/>
    </source>
</evidence>
<evidence type="ECO:0000313" key="2">
    <source>
        <dbReference type="Proteomes" id="UP000743001"/>
    </source>
</evidence>
<accession>A0ABS6FR81</accession>
<comment type="caution">
    <text evidence="1">The sequence shown here is derived from an EMBL/GenBank/DDBJ whole genome shotgun (WGS) entry which is preliminary data.</text>
</comment>
<dbReference type="EMBL" id="JAHLQJ010000010">
    <property type="protein sequence ID" value="MBU5672696.1"/>
    <property type="molecule type" value="Genomic_DNA"/>
</dbReference>
<keyword evidence="2" id="KW-1185">Reference proteome</keyword>
<proteinExistence type="predicted"/>
<dbReference type="Proteomes" id="UP000743001">
    <property type="component" value="Unassembled WGS sequence"/>
</dbReference>